<dbReference type="InterPro" id="IPR005184">
    <property type="entry name" value="DUF306_Meta_HslJ"/>
</dbReference>
<name>A0ABT2VWR6_9FLAO</name>
<accession>A0ABT2VWR6</accession>
<gene>
    <name evidence="3" type="ORF">N0B16_08325</name>
</gene>
<feature type="domain" description="DUF306" evidence="2">
    <location>
        <begin position="30"/>
        <end position="134"/>
    </location>
</feature>
<evidence type="ECO:0000313" key="3">
    <source>
        <dbReference type="EMBL" id="MCU7614443.1"/>
    </source>
</evidence>
<dbReference type="RefSeq" id="WP_262990354.1">
    <property type="nucleotide sequence ID" value="NZ_JAOTEN010000002.1"/>
</dbReference>
<organism evidence="3 4">
    <name type="scientific">Chryseobacterium gilvum</name>
    <dbReference type="NCBI Taxonomy" id="2976534"/>
    <lineage>
        <taxon>Bacteria</taxon>
        <taxon>Pseudomonadati</taxon>
        <taxon>Bacteroidota</taxon>
        <taxon>Flavobacteriia</taxon>
        <taxon>Flavobacteriales</taxon>
        <taxon>Weeksellaceae</taxon>
        <taxon>Chryseobacterium group</taxon>
        <taxon>Chryseobacterium</taxon>
    </lineage>
</organism>
<dbReference type="Gene3D" id="2.40.128.270">
    <property type="match status" value="1"/>
</dbReference>
<dbReference type="Proteomes" id="UP001208114">
    <property type="component" value="Unassembled WGS sequence"/>
</dbReference>
<reference evidence="4" key="1">
    <citation type="submission" date="2023-07" db="EMBL/GenBank/DDBJ databases">
        <title>Chryseobacterium sp. GMJ5 Genome sequencing and assembly.</title>
        <authorList>
            <person name="Jung Y."/>
        </authorList>
    </citation>
    <scope>NUCLEOTIDE SEQUENCE [LARGE SCALE GENOMIC DNA]</scope>
    <source>
        <strain evidence="4">GMJ5</strain>
    </source>
</reference>
<dbReference type="Pfam" id="PF03724">
    <property type="entry name" value="META"/>
    <property type="match status" value="1"/>
</dbReference>
<evidence type="ECO:0000259" key="2">
    <source>
        <dbReference type="Pfam" id="PF03724"/>
    </source>
</evidence>
<feature type="signal peptide" evidence="1">
    <location>
        <begin position="1"/>
        <end position="21"/>
    </location>
</feature>
<proteinExistence type="predicted"/>
<evidence type="ECO:0000256" key="1">
    <source>
        <dbReference type="SAM" id="SignalP"/>
    </source>
</evidence>
<sequence length="143" mass="16201">MKNCILAILSFLFLISGVNCSSANFKNQHIQREWMLVSFAGFTKDQLIANKAGIDLTGEKTDIINGNALMGCNRIFFAMEFRNRGKLNISDIKNPKTVCKNMDLENKFLESFPAMNSYKVEGHYLTLSDDKGNEMKFIAADWD</sequence>
<feature type="chain" id="PRO_5046035359" evidence="1">
    <location>
        <begin position="22"/>
        <end position="143"/>
    </location>
</feature>
<comment type="caution">
    <text evidence="3">The sequence shown here is derived from an EMBL/GenBank/DDBJ whole genome shotgun (WGS) entry which is preliminary data.</text>
</comment>
<keyword evidence="4" id="KW-1185">Reference proteome</keyword>
<dbReference type="InterPro" id="IPR038670">
    <property type="entry name" value="HslJ-like_sf"/>
</dbReference>
<protein>
    <submittedName>
        <fullName evidence="3">META domain-containing protein</fullName>
    </submittedName>
</protein>
<evidence type="ECO:0000313" key="4">
    <source>
        <dbReference type="Proteomes" id="UP001208114"/>
    </source>
</evidence>
<keyword evidence="1" id="KW-0732">Signal</keyword>
<dbReference type="EMBL" id="JAOTEN010000002">
    <property type="protein sequence ID" value="MCU7614443.1"/>
    <property type="molecule type" value="Genomic_DNA"/>
</dbReference>